<evidence type="ECO:0000313" key="6">
    <source>
        <dbReference type="EMBL" id="VDP84348.1"/>
    </source>
</evidence>
<dbReference type="SMART" id="SM00054">
    <property type="entry name" value="EFh"/>
    <property type="match status" value="3"/>
</dbReference>
<feature type="domain" description="EF-hand" evidence="5">
    <location>
        <begin position="102"/>
        <end position="137"/>
    </location>
</feature>
<dbReference type="InterPro" id="IPR051581">
    <property type="entry name" value="Ca-bind"/>
</dbReference>
<dbReference type="GO" id="GO:0043226">
    <property type="term" value="C:organelle"/>
    <property type="evidence" value="ECO:0007669"/>
    <property type="project" value="UniProtKB-ARBA"/>
</dbReference>
<sequence>MFYTIDHDKSGVIDCDELRDYLRSNNFDDFFISRFLRAFDADRDGKITFEEFRRALHKVPHVQKTYTTWHHILHKVDKDKNGYITMDELYELLQENGDSNGISVKQLQSFVREYDRDGDGKLNYHEFLDYILDTPQDANKSASVSASKTSSECENRTKKR</sequence>
<dbReference type="OrthoDB" id="26525at2759"/>
<dbReference type="PRINTS" id="PR01697">
    <property type="entry name" value="PARVALBUMIN"/>
</dbReference>
<keyword evidence="7" id="KW-1185">Reference proteome</keyword>
<feature type="domain" description="EF-hand" evidence="5">
    <location>
        <begin position="64"/>
        <end position="99"/>
    </location>
</feature>
<keyword evidence="1" id="KW-0479">Metal-binding</keyword>
<dbReference type="Gene3D" id="1.10.238.10">
    <property type="entry name" value="EF-hand"/>
    <property type="match status" value="2"/>
</dbReference>
<dbReference type="Pfam" id="PF13499">
    <property type="entry name" value="EF-hand_7"/>
    <property type="match status" value="2"/>
</dbReference>
<dbReference type="PROSITE" id="PS50222">
    <property type="entry name" value="EF_HAND_2"/>
    <property type="match status" value="3"/>
</dbReference>
<feature type="domain" description="EF-hand" evidence="5">
    <location>
        <begin position="27"/>
        <end position="62"/>
    </location>
</feature>
<dbReference type="InterPro" id="IPR002048">
    <property type="entry name" value="EF_hand_dom"/>
</dbReference>
<gene>
    <name evidence="6" type="ORF">ECPE_LOCUS8877</name>
</gene>
<evidence type="ECO:0000313" key="7">
    <source>
        <dbReference type="Proteomes" id="UP000272942"/>
    </source>
</evidence>
<evidence type="ECO:0000256" key="2">
    <source>
        <dbReference type="ARBA" id="ARBA00022737"/>
    </source>
</evidence>
<dbReference type="GO" id="GO:0005509">
    <property type="term" value="F:calcium ion binding"/>
    <property type="evidence" value="ECO:0007669"/>
    <property type="project" value="InterPro"/>
</dbReference>
<protein>
    <submittedName>
        <fullName evidence="8">EF hand</fullName>
    </submittedName>
</protein>
<name>A0A183APJ2_9TREM</name>
<dbReference type="PROSITE" id="PS00018">
    <property type="entry name" value="EF_HAND_1"/>
    <property type="match status" value="3"/>
</dbReference>
<accession>A0A183APJ2</accession>
<feature type="region of interest" description="Disordered" evidence="4">
    <location>
        <begin position="139"/>
        <end position="160"/>
    </location>
</feature>
<dbReference type="InterPro" id="IPR018247">
    <property type="entry name" value="EF_Hand_1_Ca_BS"/>
</dbReference>
<feature type="compositionally biased region" description="Low complexity" evidence="4">
    <location>
        <begin position="140"/>
        <end position="150"/>
    </location>
</feature>
<dbReference type="Proteomes" id="UP000272942">
    <property type="component" value="Unassembled WGS sequence"/>
</dbReference>
<reference evidence="6 7" key="2">
    <citation type="submission" date="2018-11" db="EMBL/GenBank/DDBJ databases">
        <authorList>
            <consortium name="Pathogen Informatics"/>
        </authorList>
    </citation>
    <scope>NUCLEOTIDE SEQUENCE [LARGE SCALE GENOMIC DNA]</scope>
    <source>
        <strain evidence="6 7">Egypt</strain>
    </source>
</reference>
<dbReference type="FunFam" id="1.10.238.10:FF:000178">
    <property type="entry name" value="Calmodulin-2 A"/>
    <property type="match status" value="1"/>
</dbReference>
<organism evidence="8">
    <name type="scientific">Echinostoma caproni</name>
    <dbReference type="NCBI Taxonomy" id="27848"/>
    <lineage>
        <taxon>Eukaryota</taxon>
        <taxon>Metazoa</taxon>
        <taxon>Spiralia</taxon>
        <taxon>Lophotrochozoa</taxon>
        <taxon>Platyhelminthes</taxon>
        <taxon>Trematoda</taxon>
        <taxon>Digenea</taxon>
        <taxon>Plagiorchiida</taxon>
        <taxon>Echinostomata</taxon>
        <taxon>Echinostomatoidea</taxon>
        <taxon>Echinostomatidae</taxon>
        <taxon>Echinostoma</taxon>
    </lineage>
</organism>
<feature type="compositionally biased region" description="Basic and acidic residues" evidence="4">
    <location>
        <begin position="151"/>
        <end position="160"/>
    </location>
</feature>
<dbReference type="PANTHER" id="PTHR34524:SF6">
    <property type="entry name" value="CALCYPHOSINE LIKE"/>
    <property type="match status" value="1"/>
</dbReference>
<dbReference type="AlphaFoldDB" id="A0A183APJ2"/>
<evidence type="ECO:0000256" key="1">
    <source>
        <dbReference type="ARBA" id="ARBA00022723"/>
    </source>
</evidence>
<evidence type="ECO:0000256" key="4">
    <source>
        <dbReference type="SAM" id="MobiDB-lite"/>
    </source>
</evidence>
<dbReference type="WBParaSite" id="ECPE_0000890501-mRNA-1">
    <property type="protein sequence ID" value="ECPE_0000890501-mRNA-1"/>
    <property type="gene ID" value="ECPE_0000890501"/>
</dbReference>
<evidence type="ECO:0000313" key="8">
    <source>
        <dbReference type="WBParaSite" id="ECPE_0000890501-mRNA-1"/>
    </source>
</evidence>
<keyword evidence="2" id="KW-0677">Repeat</keyword>
<dbReference type="EMBL" id="UZAN01046586">
    <property type="protein sequence ID" value="VDP84348.1"/>
    <property type="molecule type" value="Genomic_DNA"/>
</dbReference>
<evidence type="ECO:0000259" key="5">
    <source>
        <dbReference type="PROSITE" id="PS50222"/>
    </source>
</evidence>
<dbReference type="InterPro" id="IPR011992">
    <property type="entry name" value="EF-hand-dom_pair"/>
</dbReference>
<dbReference type="SUPFAM" id="SSF47473">
    <property type="entry name" value="EF-hand"/>
    <property type="match status" value="1"/>
</dbReference>
<evidence type="ECO:0000256" key="3">
    <source>
        <dbReference type="ARBA" id="ARBA00022837"/>
    </source>
</evidence>
<keyword evidence="3" id="KW-0106">Calcium</keyword>
<reference evidence="8" key="1">
    <citation type="submission" date="2016-06" db="UniProtKB">
        <authorList>
            <consortium name="WormBaseParasite"/>
        </authorList>
    </citation>
    <scope>IDENTIFICATION</scope>
</reference>
<proteinExistence type="predicted"/>
<dbReference type="PANTHER" id="PTHR34524">
    <property type="entry name" value="CALCYPHOSIN"/>
    <property type="match status" value="1"/>
</dbReference>